<feature type="region of interest" description="Disordered" evidence="5">
    <location>
        <begin position="336"/>
        <end position="409"/>
    </location>
</feature>
<dbReference type="OMA" id="AGFNWAY"/>
<dbReference type="SUPFAM" id="SSF51445">
    <property type="entry name" value="(Trans)glycosidases"/>
    <property type="match status" value="1"/>
</dbReference>
<organism evidence="8 9">
    <name type="scientific">Heterostelium pallidum (strain ATCC 26659 / Pp 5 / PN500)</name>
    <name type="common">Cellular slime mold</name>
    <name type="synonym">Polysphondylium pallidum</name>
    <dbReference type="NCBI Taxonomy" id="670386"/>
    <lineage>
        <taxon>Eukaryota</taxon>
        <taxon>Amoebozoa</taxon>
        <taxon>Evosea</taxon>
        <taxon>Eumycetozoa</taxon>
        <taxon>Dictyostelia</taxon>
        <taxon>Acytosteliales</taxon>
        <taxon>Acytosteliaceae</taxon>
        <taxon>Heterostelium</taxon>
    </lineage>
</organism>
<dbReference type="Proteomes" id="UP000001396">
    <property type="component" value="Unassembled WGS sequence"/>
</dbReference>
<keyword evidence="2 4" id="KW-0378">Hydrolase</keyword>
<evidence type="ECO:0000313" key="9">
    <source>
        <dbReference type="Proteomes" id="UP000001396"/>
    </source>
</evidence>
<dbReference type="PANTHER" id="PTHR34142:SF1">
    <property type="entry name" value="GLYCOSIDE HYDROLASE FAMILY 5 DOMAIN-CONTAINING PROTEIN"/>
    <property type="match status" value="1"/>
</dbReference>
<protein>
    <recommendedName>
        <fullName evidence="7">Glycoside hydrolase family 5 domain-containing protein</fullName>
    </recommendedName>
</protein>
<keyword evidence="6" id="KW-0732">Signal</keyword>
<feature type="domain" description="Glycoside hydrolase family 5" evidence="7">
    <location>
        <begin position="58"/>
        <end position="290"/>
    </location>
</feature>
<dbReference type="InParanoid" id="D3BCU7"/>
<evidence type="ECO:0000256" key="5">
    <source>
        <dbReference type="SAM" id="MobiDB-lite"/>
    </source>
</evidence>
<proteinExistence type="inferred from homology"/>
<dbReference type="GeneID" id="31361808"/>
<evidence type="ECO:0000256" key="4">
    <source>
        <dbReference type="RuleBase" id="RU361153"/>
    </source>
</evidence>
<keyword evidence="3 4" id="KW-0326">Glycosidase</keyword>
<dbReference type="Gene3D" id="3.20.20.80">
    <property type="entry name" value="Glycosidases"/>
    <property type="match status" value="1"/>
</dbReference>
<dbReference type="InterPro" id="IPR017853">
    <property type="entry name" value="GH"/>
</dbReference>
<dbReference type="GO" id="GO:0004553">
    <property type="term" value="F:hydrolase activity, hydrolyzing O-glycosyl compounds"/>
    <property type="evidence" value="ECO:0007669"/>
    <property type="project" value="InterPro"/>
</dbReference>
<accession>D3BCU7</accession>
<dbReference type="PANTHER" id="PTHR34142">
    <property type="entry name" value="ENDO-BETA-1,4-GLUCANASE A"/>
    <property type="match status" value="1"/>
</dbReference>
<dbReference type="STRING" id="670386.D3BCU7"/>
<dbReference type="RefSeq" id="XP_020432859.1">
    <property type="nucleotide sequence ID" value="XM_020577185.1"/>
</dbReference>
<comment type="caution">
    <text evidence="8">The sequence shown here is derived from an EMBL/GenBank/DDBJ whole genome shotgun (WGS) entry which is preliminary data.</text>
</comment>
<dbReference type="AlphaFoldDB" id="D3BCU7"/>
<feature type="compositionally biased region" description="Acidic residues" evidence="5">
    <location>
        <begin position="383"/>
        <end position="404"/>
    </location>
</feature>
<evidence type="ECO:0000256" key="6">
    <source>
        <dbReference type="SAM" id="SignalP"/>
    </source>
</evidence>
<evidence type="ECO:0000256" key="1">
    <source>
        <dbReference type="ARBA" id="ARBA00005641"/>
    </source>
</evidence>
<evidence type="ECO:0000259" key="7">
    <source>
        <dbReference type="Pfam" id="PF00150"/>
    </source>
</evidence>
<name>D3BCU7_HETP5</name>
<gene>
    <name evidence="8" type="ORF">PPL_06325</name>
</gene>
<dbReference type="InterPro" id="IPR001547">
    <property type="entry name" value="Glyco_hydro_5"/>
</dbReference>
<dbReference type="EMBL" id="ADBJ01000028">
    <property type="protein sequence ID" value="EFA80739.1"/>
    <property type="molecule type" value="Genomic_DNA"/>
</dbReference>
<evidence type="ECO:0000256" key="3">
    <source>
        <dbReference type="ARBA" id="ARBA00023295"/>
    </source>
</evidence>
<reference evidence="8 9" key="1">
    <citation type="journal article" date="2011" name="Genome Res.">
        <title>Phylogeny-wide analysis of social amoeba genomes highlights ancient origins for complex intercellular communication.</title>
        <authorList>
            <person name="Heidel A.J."/>
            <person name="Lawal H.M."/>
            <person name="Felder M."/>
            <person name="Schilde C."/>
            <person name="Helps N.R."/>
            <person name="Tunggal B."/>
            <person name="Rivero F."/>
            <person name="John U."/>
            <person name="Schleicher M."/>
            <person name="Eichinger L."/>
            <person name="Platzer M."/>
            <person name="Noegel A.A."/>
            <person name="Schaap P."/>
            <person name="Gloeckner G."/>
        </authorList>
    </citation>
    <scope>NUCLEOTIDE SEQUENCE [LARGE SCALE GENOMIC DNA]</scope>
    <source>
        <strain evidence="9">ATCC 26659 / Pp 5 / PN500</strain>
    </source>
</reference>
<comment type="similarity">
    <text evidence="1 4">Belongs to the glycosyl hydrolase 5 (cellulase A) family.</text>
</comment>
<sequence>MIKIILFLTLILIFNINDIESLYVKGPFLIDKDKIILLRGISRPSLEWYAFGENLSLNDYKLMKGWGANVVRLSLNQDFWLEKAKLYNKEYKETVAKQVKMIRSLGMYCILDLHWSDDGDINTEQAGQKRMADENSIEFWKQVAPIYKNDTGVLFELYNEPLLLPWRVWKEGGVYNGKKYIGMQQLYDAVRNQSAENIVIINGIRWGFDLYGAKDLVFPGYNIMFGTHPYKDPTRVKKYWDQTFGDLSDKYPIIATEFGEFTCDTNYTKEFLDYADMKEIHWSAWGWYKKDCAFPSVIAEWDGTPSAVGELVKESLTRTIKEININFLDIEDKDKDNEKEKEKEEEEEGKEAKEKEKENEKDTDHHRHHNTSKENVTPLKSAEDEERDFIDDFETIDEEKDDDMSVGSSEIGAIVSAAIDVENNKT</sequence>
<evidence type="ECO:0000313" key="8">
    <source>
        <dbReference type="EMBL" id="EFA80739.1"/>
    </source>
</evidence>
<evidence type="ECO:0000256" key="2">
    <source>
        <dbReference type="ARBA" id="ARBA00022801"/>
    </source>
</evidence>
<dbReference type="PROSITE" id="PS00659">
    <property type="entry name" value="GLYCOSYL_HYDROL_F5"/>
    <property type="match status" value="1"/>
</dbReference>
<dbReference type="GO" id="GO:0009251">
    <property type="term" value="P:glucan catabolic process"/>
    <property type="evidence" value="ECO:0007669"/>
    <property type="project" value="TreeGrafter"/>
</dbReference>
<keyword evidence="9" id="KW-1185">Reference proteome</keyword>
<dbReference type="Pfam" id="PF00150">
    <property type="entry name" value="Cellulase"/>
    <property type="match status" value="1"/>
</dbReference>
<dbReference type="InterPro" id="IPR018087">
    <property type="entry name" value="Glyco_hydro_5_CS"/>
</dbReference>
<feature type="chain" id="PRO_5003041094" description="Glycoside hydrolase family 5 domain-containing protein" evidence="6">
    <location>
        <begin position="22"/>
        <end position="426"/>
    </location>
</feature>
<feature type="signal peptide" evidence="6">
    <location>
        <begin position="1"/>
        <end position="21"/>
    </location>
</feature>
<feature type="compositionally biased region" description="Basic and acidic residues" evidence="5">
    <location>
        <begin position="350"/>
        <end position="365"/>
    </location>
</feature>